<dbReference type="AlphaFoldDB" id="A0A7J5QNU9"/>
<dbReference type="RefSeq" id="WP_048698883.1">
    <property type="nucleotide sequence ID" value="NZ_JBDORN010000021.1"/>
</dbReference>
<organism evidence="1 2">
    <name type="scientific">Bacteroides xylanisolvens</name>
    <dbReference type="NCBI Taxonomy" id="371601"/>
    <lineage>
        <taxon>Bacteria</taxon>
        <taxon>Pseudomonadati</taxon>
        <taxon>Bacteroidota</taxon>
        <taxon>Bacteroidia</taxon>
        <taxon>Bacteroidales</taxon>
        <taxon>Bacteroidaceae</taxon>
        <taxon>Bacteroides</taxon>
    </lineage>
</organism>
<accession>A0A7J5QNU9</accession>
<proteinExistence type="predicted"/>
<protein>
    <submittedName>
        <fullName evidence="1">Uncharacterized protein</fullName>
    </submittedName>
</protein>
<gene>
    <name evidence="1" type="ORF">GAZ26_17065</name>
</gene>
<dbReference type="EMBL" id="WDCG01000020">
    <property type="protein sequence ID" value="KAB6421242.1"/>
    <property type="molecule type" value="Genomic_DNA"/>
</dbReference>
<name>A0A7J5QNU9_9BACE</name>
<evidence type="ECO:0000313" key="1">
    <source>
        <dbReference type="EMBL" id="KAB6421242.1"/>
    </source>
</evidence>
<sequence>MSVFRYSKYKIRIDPDSQKTQGLHVGDIVRRQYAGRERAVYSLMCVTETGTELVGDKEAPYFIGALLDGDEPQSGELLDFVRSTNLFDTARSGALYLTASDSEAPYMDVIDGMATERSLCYPIMNGGVAGVPDKSKYAVCGHVLQSGYRENDAEATRIVRIVRNAEPAGESFFGLMQTLEESVGHPERLLISFKIRAFRDLSSIPLSFGYTNREKSDAEDILSAGQEWEYKLWVITVDYPAQYSRSLLLDLTESLTAEGDWCELADLNILRLSSVSAFGDAVKVRVGKVCGIIDPVFGILDGYGAYFQNLYATRNVNITGTLTAGDENGFSSTFYVGKIHKNVIPDSLSCAFSGSMTVGTATPAGIGKSVRVTSDSRLTLQDVGWRKAHAGNYYCFSIWIKAEETTVVRFYQDEHLVGEQAVDAGRGWTRHKVSFPVRESGAPEMTLGIATPVPVLLSAPQLEPGKTATPYQATDGVLSYTEDYGAWFSKGGIGGTIQNPLLRLGEDGSITSRDGSFVINPDGTGYFASGRFKWSKDAIELRDVTIRWEDFDEEAQEQLKPRSVSLTGGTTFHFTDELSGICEPESIPLVPTEYNFNPESRLWEYLASDGIWKETGCNAAVFEMTPAFHGWEGRDVLTLRYTAVFRNENIGATHTFFKLYDGAPSYTVHVESKNGTIFRNGIVSTVLRAKVYRGGEDITALIPDGNFRWLRTSRDTDGDRIWNDLPHYGREIEITGRDVWHKAVFDCEVDISTTEQ</sequence>
<evidence type="ECO:0000313" key="2">
    <source>
        <dbReference type="Proteomes" id="UP000471447"/>
    </source>
</evidence>
<reference evidence="1 2" key="1">
    <citation type="journal article" date="2019" name="Nat. Med.">
        <title>A library of human gut bacterial isolates paired with longitudinal multiomics data enables mechanistic microbiome research.</title>
        <authorList>
            <person name="Poyet M."/>
            <person name="Groussin M."/>
            <person name="Gibbons S.M."/>
            <person name="Avila-Pacheco J."/>
            <person name="Jiang X."/>
            <person name="Kearney S.M."/>
            <person name="Perrotta A.R."/>
            <person name="Berdy B."/>
            <person name="Zhao S."/>
            <person name="Lieberman T.D."/>
            <person name="Swanson P.K."/>
            <person name="Smith M."/>
            <person name="Roesemann S."/>
            <person name="Alexander J.E."/>
            <person name="Rich S.A."/>
            <person name="Livny J."/>
            <person name="Vlamakis H."/>
            <person name="Clish C."/>
            <person name="Bullock K."/>
            <person name="Deik A."/>
            <person name="Scott J."/>
            <person name="Pierce K.A."/>
            <person name="Xavier R.J."/>
            <person name="Alm E.J."/>
        </authorList>
    </citation>
    <scope>NUCLEOTIDE SEQUENCE [LARGE SCALE GENOMIC DNA]</scope>
    <source>
        <strain evidence="1 2">BIOML-A7</strain>
    </source>
</reference>
<comment type="caution">
    <text evidence="1">The sequence shown here is derived from an EMBL/GenBank/DDBJ whole genome shotgun (WGS) entry which is preliminary data.</text>
</comment>
<dbReference type="Proteomes" id="UP000471447">
    <property type="component" value="Unassembled WGS sequence"/>
</dbReference>